<organism evidence="2 3">
    <name type="scientific">Neurospora tetraspora</name>
    <dbReference type="NCBI Taxonomy" id="94610"/>
    <lineage>
        <taxon>Eukaryota</taxon>
        <taxon>Fungi</taxon>
        <taxon>Dikarya</taxon>
        <taxon>Ascomycota</taxon>
        <taxon>Pezizomycotina</taxon>
        <taxon>Sordariomycetes</taxon>
        <taxon>Sordariomycetidae</taxon>
        <taxon>Sordariales</taxon>
        <taxon>Sordariaceae</taxon>
        <taxon>Neurospora</taxon>
    </lineage>
</organism>
<dbReference type="AlphaFoldDB" id="A0AAE0JJX8"/>
<reference evidence="2" key="1">
    <citation type="journal article" date="2023" name="Mol. Phylogenet. Evol.">
        <title>Genome-scale phylogeny and comparative genomics of the fungal order Sordariales.</title>
        <authorList>
            <person name="Hensen N."/>
            <person name="Bonometti L."/>
            <person name="Westerberg I."/>
            <person name="Brannstrom I.O."/>
            <person name="Guillou S."/>
            <person name="Cros-Aarteil S."/>
            <person name="Calhoun S."/>
            <person name="Haridas S."/>
            <person name="Kuo A."/>
            <person name="Mondo S."/>
            <person name="Pangilinan J."/>
            <person name="Riley R."/>
            <person name="LaButti K."/>
            <person name="Andreopoulos B."/>
            <person name="Lipzen A."/>
            <person name="Chen C."/>
            <person name="Yan M."/>
            <person name="Daum C."/>
            <person name="Ng V."/>
            <person name="Clum A."/>
            <person name="Steindorff A."/>
            <person name="Ohm R.A."/>
            <person name="Martin F."/>
            <person name="Silar P."/>
            <person name="Natvig D.O."/>
            <person name="Lalanne C."/>
            <person name="Gautier V."/>
            <person name="Ament-Velasquez S.L."/>
            <person name="Kruys A."/>
            <person name="Hutchinson M.I."/>
            <person name="Powell A.J."/>
            <person name="Barry K."/>
            <person name="Miller A.N."/>
            <person name="Grigoriev I.V."/>
            <person name="Debuchy R."/>
            <person name="Gladieux P."/>
            <person name="Hiltunen Thoren M."/>
            <person name="Johannesson H."/>
        </authorList>
    </citation>
    <scope>NUCLEOTIDE SEQUENCE</scope>
    <source>
        <strain evidence="2">CBS 560.94</strain>
    </source>
</reference>
<evidence type="ECO:0000313" key="2">
    <source>
        <dbReference type="EMBL" id="KAK3350731.1"/>
    </source>
</evidence>
<feature type="compositionally biased region" description="Polar residues" evidence="1">
    <location>
        <begin position="1"/>
        <end position="11"/>
    </location>
</feature>
<comment type="caution">
    <text evidence="2">The sequence shown here is derived from an EMBL/GenBank/DDBJ whole genome shotgun (WGS) entry which is preliminary data.</text>
</comment>
<accession>A0AAE0JJX8</accession>
<evidence type="ECO:0000256" key="1">
    <source>
        <dbReference type="SAM" id="MobiDB-lite"/>
    </source>
</evidence>
<dbReference type="EMBL" id="JAUEPP010000002">
    <property type="protein sequence ID" value="KAK3350731.1"/>
    <property type="molecule type" value="Genomic_DNA"/>
</dbReference>
<sequence length="372" mass="42194">METSTTSQPGQSEEPPYRSYEELERLPGGARLSREIDRLFWEFKGAFPSAISVMANRRGAKGHLEPFFQPADAADDQNPENNDPENTTTSTSTTTSTGTYHPIALLPMTEPPASSISVSCTDLDTWESNWVEWHEWHSEEKGEFVTYGDLDDDVRPWAKEQNEEDPENWEEDSDTEFLIKCCGEDRPLRTAGRRLKVTPRGGEGFVTVGDYVCAVHTWLMSMRDEVLKARGVRQYDRCDASAFEWMVTFYDGEPKHRLEEKREWVRSHCPPSQASIDAANAMMRSLGGRGNVVDVSVIHIDSGGEGQEERTEGQEEQETEGQEERAEGQEEQETEGEGKGKKREGQEEVEDEEKEKGKRRKVSTEEEKGIEE</sequence>
<dbReference type="RefSeq" id="XP_062684026.1">
    <property type="nucleotide sequence ID" value="XM_062826252.1"/>
</dbReference>
<dbReference type="Proteomes" id="UP001278500">
    <property type="component" value="Unassembled WGS sequence"/>
</dbReference>
<feature type="compositionally biased region" description="Basic and acidic residues" evidence="1">
    <location>
        <begin position="336"/>
        <end position="346"/>
    </location>
</feature>
<keyword evidence="3" id="KW-1185">Reference proteome</keyword>
<proteinExistence type="predicted"/>
<dbReference type="GeneID" id="87863406"/>
<gene>
    <name evidence="2" type="ORF">B0H65DRAFT_455740</name>
</gene>
<evidence type="ECO:0000313" key="3">
    <source>
        <dbReference type="Proteomes" id="UP001278500"/>
    </source>
</evidence>
<reference evidence="2" key="2">
    <citation type="submission" date="2023-06" db="EMBL/GenBank/DDBJ databases">
        <authorList>
            <consortium name="Lawrence Berkeley National Laboratory"/>
            <person name="Haridas S."/>
            <person name="Hensen N."/>
            <person name="Bonometti L."/>
            <person name="Westerberg I."/>
            <person name="Brannstrom I.O."/>
            <person name="Guillou S."/>
            <person name="Cros-Aarteil S."/>
            <person name="Calhoun S."/>
            <person name="Kuo A."/>
            <person name="Mondo S."/>
            <person name="Pangilinan J."/>
            <person name="Riley R."/>
            <person name="Labutti K."/>
            <person name="Andreopoulos B."/>
            <person name="Lipzen A."/>
            <person name="Chen C."/>
            <person name="Yanf M."/>
            <person name="Daum C."/>
            <person name="Ng V."/>
            <person name="Clum A."/>
            <person name="Steindorff A."/>
            <person name="Ohm R."/>
            <person name="Martin F."/>
            <person name="Silar P."/>
            <person name="Natvig D."/>
            <person name="Lalanne C."/>
            <person name="Gautier V."/>
            <person name="Ament-Velasquez S.L."/>
            <person name="Kruys A."/>
            <person name="Hutchinson M.I."/>
            <person name="Powell A.J."/>
            <person name="Barry K."/>
            <person name="Miller A.N."/>
            <person name="Grigoriev I.V."/>
            <person name="Debuchy R."/>
            <person name="Gladieux P."/>
            <person name="Thoren M.H."/>
            <person name="Johannesson H."/>
        </authorList>
    </citation>
    <scope>NUCLEOTIDE SEQUENCE</scope>
    <source>
        <strain evidence="2">CBS 560.94</strain>
    </source>
</reference>
<feature type="region of interest" description="Disordered" evidence="1">
    <location>
        <begin position="302"/>
        <end position="372"/>
    </location>
</feature>
<feature type="region of interest" description="Disordered" evidence="1">
    <location>
        <begin position="69"/>
        <end position="97"/>
    </location>
</feature>
<feature type="compositionally biased region" description="Basic and acidic residues" evidence="1">
    <location>
        <begin position="362"/>
        <end position="372"/>
    </location>
</feature>
<protein>
    <submittedName>
        <fullName evidence="2">Uncharacterized protein</fullName>
    </submittedName>
</protein>
<name>A0AAE0JJX8_9PEZI</name>
<feature type="compositionally biased region" description="Low complexity" evidence="1">
    <location>
        <begin position="79"/>
        <end position="97"/>
    </location>
</feature>
<feature type="compositionally biased region" description="Basic and acidic residues" evidence="1">
    <location>
        <begin position="15"/>
        <end position="25"/>
    </location>
</feature>
<feature type="region of interest" description="Disordered" evidence="1">
    <location>
        <begin position="1"/>
        <end position="29"/>
    </location>
</feature>